<dbReference type="PROSITE" id="PS00211">
    <property type="entry name" value="ABC_TRANSPORTER_1"/>
    <property type="match status" value="1"/>
</dbReference>
<reference evidence="10" key="1">
    <citation type="submission" date="2021-06" db="EMBL/GenBank/DDBJ databases">
        <authorList>
            <person name="Kallberg Y."/>
            <person name="Tangrot J."/>
            <person name="Rosling A."/>
        </authorList>
    </citation>
    <scope>NUCLEOTIDE SEQUENCE</scope>
    <source>
        <strain evidence="10">MA453B</strain>
    </source>
</reference>
<dbReference type="Pfam" id="PF01061">
    <property type="entry name" value="ABC2_membrane"/>
    <property type="match status" value="1"/>
</dbReference>
<dbReference type="Pfam" id="PF00005">
    <property type="entry name" value="ABC_tran"/>
    <property type="match status" value="1"/>
</dbReference>
<dbReference type="Pfam" id="PF19055">
    <property type="entry name" value="ABC2_membrane_7"/>
    <property type="match status" value="1"/>
</dbReference>
<dbReference type="PANTHER" id="PTHR48041:SF63">
    <property type="entry name" value="EARLY GENE AT 23, ISOFORM C"/>
    <property type="match status" value="1"/>
</dbReference>
<evidence type="ECO:0000256" key="4">
    <source>
        <dbReference type="ARBA" id="ARBA00022741"/>
    </source>
</evidence>
<keyword evidence="5" id="KW-0067">ATP-binding</keyword>
<keyword evidence="7 8" id="KW-0472">Membrane</keyword>
<evidence type="ECO:0000256" key="7">
    <source>
        <dbReference type="ARBA" id="ARBA00023136"/>
    </source>
</evidence>
<feature type="transmembrane region" description="Helical" evidence="8">
    <location>
        <begin position="406"/>
        <end position="425"/>
    </location>
</feature>
<dbReference type="InterPro" id="IPR003439">
    <property type="entry name" value="ABC_transporter-like_ATP-bd"/>
</dbReference>
<evidence type="ECO:0000256" key="6">
    <source>
        <dbReference type="ARBA" id="ARBA00022989"/>
    </source>
</evidence>
<gene>
    <name evidence="10" type="ORF">DERYTH_LOCUS207</name>
</gene>
<dbReference type="PANTHER" id="PTHR48041">
    <property type="entry name" value="ABC TRANSPORTER G FAMILY MEMBER 28"/>
    <property type="match status" value="1"/>
</dbReference>
<feature type="transmembrane region" description="Helical" evidence="8">
    <location>
        <begin position="445"/>
        <end position="465"/>
    </location>
</feature>
<evidence type="ECO:0000256" key="8">
    <source>
        <dbReference type="SAM" id="Phobius"/>
    </source>
</evidence>
<evidence type="ECO:0000313" key="11">
    <source>
        <dbReference type="Proteomes" id="UP000789405"/>
    </source>
</evidence>
<dbReference type="GO" id="GO:0005886">
    <property type="term" value="C:plasma membrane"/>
    <property type="evidence" value="ECO:0007669"/>
    <property type="project" value="TreeGrafter"/>
</dbReference>
<dbReference type="AlphaFoldDB" id="A0A9N8VDE9"/>
<dbReference type="Gene3D" id="3.40.50.300">
    <property type="entry name" value="P-loop containing nucleotide triphosphate hydrolases"/>
    <property type="match status" value="1"/>
</dbReference>
<evidence type="ECO:0000256" key="2">
    <source>
        <dbReference type="ARBA" id="ARBA00022448"/>
    </source>
</evidence>
<feature type="transmembrane region" description="Helical" evidence="8">
    <location>
        <begin position="486"/>
        <end position="509"/>
    </location>
</feature>
<keyword evidence="11" id="KW-1185">Reference proteome</keyword>
<sequence length="633" mass="70883">MESAFIKSIQDKKIKDSVSFSSGDDINDEIRIEFDEKSIKRTDFVQSNAAVSRKHPMYMEFYGISYSIPISQKKVVGKQSNKETGKNSRKLIIQNIHGFAGPGEILAVMGPSGCGKTTLLNALSGRVDAKDLEGSIKMNGHQSTKDLKRFIAYCTQDDVFFPYLTVRETLSYTSRLRLPREVPTSAKLEQMENVIQALDLSKCSNTKIGDARVRGISGGERKRVSIANELLTDPSIILLDEPTSGLDSSLASELVKILKEFAVKQKKTIIMVVHQPSSQVFELFDRLLLMADGQVVYFGDRANIVDYLANEGFVCHPNFNPADYMLEILNDTTVKQKLISAYTQNIQPDSSGKLVVERCFKSPTNPDYSIIKESSKHKWEATFLQQLMILTERSFKQRSKVLLSKLNFSQIFLMAILISLAWFQLPYIEANLTDRCGLIFFTTSFWGFFPSTNTLSAFPLDFNVLRKERQSRSYRLLTYFLSKQISEFPLIIIFPVLFNLVTYWATGLVPDASSFLAYVATAILSTLTAQSIGYLVGATFMDIQSAIMANTVTMLGSMIVGGFYTRTLPSGLICEYSQCSNGSSSDGYIPGAAVLDHLNLNELPWYANLLILIGFSLIIRSLAYFSLKRNSKK</sequence>
<feature type="transmembrane region" description="Helical" evidence="8">
    <location>
        <begin position="547"/>
        <end position="565"/>
    </location>
</feature>
<dbReference type="InterPro" id="IPR013525">
    <property type="entry name" value="ABC2_TM"/>
</dbReference>
<dbReference type="InterPro" id="IPR003593">
    <property type="entry name" value="AAA+_ATPase"/>
</dbReference>
<dbReference type="GO" id="GO:0140359">
    <property type="term" value="F:ABC-type transporter activity"/>
    <property type="evidence" value="ECO:0007669"/>
    <property type="project" value="InterPro"/>
</dbReference>
<dbReference type="SMART" id="SM00382">
    <property type="entry name" value="AAA"/>
    <property type="match status" value="1"/>
</dbReference>
<accession>A0A9N8VDE9</accession>
<dbReference type="GO" id="GO:0005524">
    <property type="term" value="F:ATP binding"/>
    <property type="evidence" value="ECO:0007669"/>
    <property type="project" value="UniProtKB-KW"/>
</dbReference>
<feature type="domain" description="ABC transporter" evidence="9">
    <location>
        <begin position="70"/>
        <end position="317"/>
    </location>
</feature>
<dbReference type="InterPro" id="IPR017871">
    <property type="entry name" value="ABC_transporter-like_CS"/>
</dbReference>
<name>A0A9N8VDE9_9GLOM</name>
<dbReference type="GO" id="GO:0016887">
    <property type="term" value="F:ATP hydrolysis activity"/>
    <property type="evidence" value="ECO:0007669"/>
    <property type="project" value="InterPro"/>
</dbReference>
<dbReference type="InterPro" id="IPR043926">
    <property type="entry name" value="ABCG_dom"/>
</dbReference>
<protein>
    <submittedName>
        <fullName evidence="10">21920_t:CDS:1</fullName>
    </submittedName>
</protein>
<dbReference type="InterPro" id="IPR027417">
    <property type="entry name" value="P-loop_NTPase"/>
</dbReference>
<dbReference type="CDD" id="cd03213">
    <property type="entry name" value="ABCG_EPDR"/>
    <property type="match status" value="1"/>
</dbReference>
<evidence type="ECO:0000259" key="9">
    <source>
        <dbReference type="PROSITE" id="PS50893"/>
    </source>
</evidence>
<evidence type="ECO:0000256" key="3">
    <source>
        <dbReference type="ARBA" id="ARBA00022692"/>
    </source>
</evidence>
<dbReference type="EMBL" id="CAJVPY010000039">
    <property type="protein sequence ID" value="CAG8445984.1"/>
    <property type="molecule type" value="Genomic_DNA"/>
</dbReference>
<dbReference type="OrthoDB" id="245989at2759"/>
<comment type="subcellular location">
    <subcellularLocation>
        <location evidence="1">Membrane</location>
        <topology evidence="1">Multi-pass membrane protein</topology>
    </subcellularLocation>
</comment>
<keyword evidence="6 8" id="KW-1133">Transmembrane helix</keyword>
<dbReference type="SUPFAM" id="SSF52540">
    <property type="entry name" value="P-loop containing nucleoside triphosphate hydrolases"/>
    <property type="match status" value="1"/>
</dbReference>
<comment type="caution">
    <text evidence="10">The sequence shown here is derived from an EMBL/GenBank/DDBJ whole genome shotgun (WGS) entry which is preliminary data.</text>
</comment>
<evidence type="ECO:0000256" key="5">
    <source>
        <dbReference type="ARBA" id="ARBA00022840"/>
    </source>
</evidence>
<organism evidence="10 11">
    <name type="scientific">Dentiscutata erythropus</name>
    <dbReference type="NCBI Taxonomy" id="1348616"/>
    <lineage>
        <taxon>Eukaryota</taxon>
        <taxon>Fungi</taxon>
        <taxon>Fungi incertae sedis</taxon>
        <taxon>Mucoromycota</taxon>
        <taxon>Glomeromycotina</taxon>
        <taxon>Glomeromycetes</taxon>
        <taxon>Diversisporales</taxon>
        <taxon>Gigasporaceae</taxon>
        <taxon>Dentiscutata</taxon>
    </lineage>
</organism>
<dbReference type="Proteomes" id="UP000789405">
    <property type="component" value="Unassembled WGS sequence"/>
</dbReference>
<dbReference type="PROSITE" id="PS50893">
    <property type="entry name" value="ABC_TRANSPORTER_2"/>
    <property type="match status" value="1"/>
</dbReference>
<evidence type="ECO:0000313" key="10">
    <source>
        <dbReference type="EMBL" id="CAG8445984.1"/>
    </source>
</evidence>
<proteinExistence type="predicted"/>
<keyword evidence="4" id="KW-0547">Nucleotide-binding</keyword>
<keyword evidence="2" id="KW-0813">Transport</keyword>
<evidence type="ECO:0000256" key="1">
    <source>
        <dbReference type="ARBA" id="ARBA00004141"/>
    </source>
</evidence>
<dbReference type="InterPro" id="IPR050352">
    <property type="entry name" value="ABCG_transporters"/>
</dbReference>
<keyword evidence="3 8" id="KW-0812">Transmembrane</keyword>
<feature type="transmembrane region" description="Helical" evidence="8">
    <location>
        <begin position="605"/>
        <end position="627"/>
    </location>
</feature>
<feature type="transmembrane region" description="Helical" evidence="8">
    <location>
        <begin position="515"/>
        <end position="535"/>
    </location>
</feature>